<accession>A0AAD7SDG0</accession>
<sequence>MTGGSRGSPRTGVGSLEGCDLWPSAGKGAAPRLATGSLPGAARATARCGAVPVQGAADPCPVTRQPCFRPKPVSQRATWYAAGAFRRLHRSEAGVAW</sequence>
<evidence type="ECO:0000313" key="1">
    <source>
        <dbReference type="EMBL" id="KAJ8400248.1"/>
    </source>
</evidence>
<keyword evidence="2" id="KW-1185">Reference proteome</keyword>
<comment type="caution">
    <text evidence="1">The sequence shown here is derived from an EMBL/GenBank/DDBJ whole genome shotgun (WGS) entry which is preliminary data.</text>
</comment>
<name>A0AAD7SDG0_9TELE</name>
<dbReference type="EMBL" id="JAINUG010000078">
    <property type="protein sequence ID" value="KAJ8400248.1"/>
    <property type="molecule type" value="Genomic_DNA"/>
</dbReference>
<reference evidence="1" key="1">
    <citation type="journal article" date="2023" name="Science">
        <title>Genome structures resolve the early diversification of teleost fishes.</title>
        <authorList>
            <person name="Parey E."/>
            <person name="Louis A."/>
            <person name="Montfort J."/>
            <person name="Bouchez O."/>
            <person name="Roques C."/>
            <person name="Iampietro C."/>
            <person name="Lluch J."/>
            <person name="Castinel A."/>
            <person name="Donnadieu C."/>
            <person name="Desvignes T."/>
            <person name="Floi Bucao C."/>
            <person name="Jouanno E."/>
            <person name="Wen M."/>
            <person name="Mejri S."/>
            <person name="Dirks R."/>
            <person name="Jansen H."/>
            <person name="Henkel C."/>
            <person name="Chen W.J."/>
            <person name="Zahm M."/>
            <person name="Cabau C."/>
            <person name="Klopp C."/>
            <person name="Thompson A.W."/>
            <person name="Robinson-Rechavi M."/>
            <person name="Braasch I."/>
            <person name="Lecointre G."/>
            <person name="Bobe J."/>
            <person name="Postlethwait J.H."/>
            <person name="Berthelot C."/>
            <person name="Roest Crollius H."/>
            <person name="Guiguen Y."/>
        </authorList>
    </citation>
    <scope>NUCLEOTIDE SEQUENCE</scope>
    <source>
        <strain evidence="1">NC1722</strain>
    </source>
</reference>
<gene>
    <name evidence="1" type="ORF">AAFF_G00399420</name>
</gene>
<evidence type="ECO:0000313" key="2">
    <source>
        <dbReference type="Proteomes" id="UP001221898"/>
    </source>
</evidence>
<proteinExistence type="predicted"/>
<dbReference type="AlphaFoldDB" id="A0AAD7SDG0"/>
<dbReference type="Proteomes" id="UP001221898">
    <property type="component" value="Unassembled WGS sequence"/>
</dbReference>
<protein>
    <submittedName>
        <fullName evidence="1">Uncharacterized protein</fullName>
    </submittedName>
</protein>
<organism evidence="1 2">
    <name type="scientific">Aldrovandia affinis</name>
    <dbReference type="NCBI Taxonomy" id="143900"/>
    <lineage>
        <taxon>Eukaryota</taxon>
        <taxon>Metazoa</taxon>
        <taxon>Chordata</taxon>
        <taxon>Craniata</taxon>
        <taxon>Vertebrata</taxon>
        <taxon>Euteleostomi</taxon>
        <taxon>Actinopterygii</taxon>
        <taxon>Neopterygii</taxon>
        <taxon>Teleostei</taxon>
        <taxon>Notacanthiformes</taxon>
        <taxon>Halosauridae</taxon>
        <taxon>Aldrovandia</taxon>
    </lineage>
</organism>